<dbReference type="SUPFAM" id="SSF48498">
    <property type="entry name" value="Tetracyclin repressor-like, C-terminal domain"/>
    <property type="match status" value="1"/>
</dbReference>
<protein>
    <submittedName>
        <fullName evidence="3">TetR/AcrR family transcriptional regulator</fullName>
    </submittedName>
</protein>
<dbReference type="EMBL" id="WPCU01000008">
    <property type="protein sequence ID" value="MVA76843.1"/>
    <property type="molecule type" value="Genomic_DNA"/>
</dbReference>
<dbReference type="Gene3D" id="1.10.357.10">
    <property type="entry name" value="Tetracycline Repressor, domain 2"/>
    <property type="match status" value="1"/>
</dbReference>
<name>A0A6A9UVH6_9ACTN</name>
<evidence type="ECO:0000259" key="2">
    <source>
        <dbReference type="Pfam" id="PF13977"/>
    </source>
</evidence>
<reference evidence="3 4" key="1">
    <citation type="submission" date="2019-12" db="EMBL/GenBank/DDBJ databases">
        <title>Auraticoccus cholistani sp. nov., an actinomycete isolated from soil of Cholistan desert.</title>
        <authorList>
            <person name="Cheema M.T."/>
        </authorList>
    </citation>
    <scope>NUCLEOTIDE SEQUENCE [LARGE SCALE GENOMIC DNA]</scope>
    <source>
        <strain evidence="3 4">F435</strain>
    </source>
</reference>
<dbReference type="InterPro" id="IPR039538">
    <property type="entry name" value="BetI_C"/>
</dbReference>
<gene>
    <name evidence="3" type="ORF">GC722_12530</name>
</gene>
<keyword evidence="4" id="KW-1185">Reference proteome</keyword>
<sequence length="154" mass="16494">MPGSAEADASTLERAEADASTPQSAEADAGTLERAEADAGRFLELVLEQARGNESVRGLIELYTVVCAEATTEGHPGADYFRGRFARLRAGYAAHFTALAACGRLRPGVDPRRAATSLVALWDGLQLQWLLEPEEVDVAQHLSDFLRLVTGEPA</sequence>
<proteinExistence type="predicted"/>
<feature type="domain" description="BetI-type transcriptional repressor C-terminal" evidence="2">
    <location>
        <begin position="45"/>
        <end position="142"/>
    </location>
</feature>
<dbReference type="Pfam" id="PF13977">
    <property type="entry name" value="TetR_C_6"/>
    <property type="match status" value="1"/>
</dbReference>
<evidence type="ECO:0000313" key="3">
    <source>
        <dbReference type="EMBL" id="MVA76843.1"/>
    </source>
</evidence>
<evidence type="ECO:0000313" key="4">
    <source>
        <dbReference type="Proteomes" id="UP000435304"/>
    </source>
</evidence>
<dbReference type="Proteomes" id="UP000435304">
    <property type="component" value="Unassembled WGS sequence"/>
</dbReference>
<feature type="region of interest" description="Disordered" evidence="1">
    <location>
        <begin position="1"/>
        <end position="32"/>
    </location>
</feature>
<evidence type="ECO:0000256" key="1">
    <source>
        <dbReference type="SAM" id="MobiDB-lite"/>
    </source>
</evidence>
<dbReference type="AlphaFoldDB" id="A0A6A9UVH6"/>
<comment type="caution">
    <text evidence="3">The sequence shown here is derived from an EMBL/GenBank/DDBJ whole genome shotgun (WGS) entry which is preliminary data.</text>
</comment>
<organism evidence="3 4">
    <name type="scientific">Auraticoccus cholistanensis</name>
    <dbReference type="NCBI Taxonomy" id="2656650"/>
    <lineage>
        <taxon>Bacteria</taxon>
        <taxon>Bacillati</taxon>
        <taxon>Actinomycetota</taxon>
        <taxon>Actinomycetes</taxon>
        <taxon>Propionibacteriales</taxon>
        <taxon>Propionibacteriaceae</taxon>
        <taxon>Auraticoccus</taxon>
    </lineage>
</organism>
<accession>A0A6A9UVH6</accession>
<dbReference type="InterPro" id="IPR036271">
    <property type="entry name" value="Tet_transcr_reg_TetR-rel_C_sf"/>
</dbReference>